<accession>A0ABR0EF34</accession>
<keyword evidence="1" id="KW-0479">Metal-binding</keyword>
<dbReference type="SUPFAM" id="SSF57850">
    <property type="entry name" value="RING/U-box"/>
    <property type="match status" value="1"/>
</dbReference>
<keyword evidence="4" id="KW-1185">Reference proteome</keyword>
<comment type="caution">
    <text evidence="3">The sequence shown here is derived from an EMBL/GenBank/DDBJ whole genome shotgun (WGS) entry which is preliminary data.</text>
</comment>
<protein>
    <recommendedName>
        <fullName evidence="2">RING-type domain-containing protein</fullName>
    </recommendedName>
</protein>
<evidence type="ECO:0000259" key="2">
    <source>
        <dbReference type="PROSITE" id="PS50089"/>
    </source>
</evidence>
<dbReference type="InterPro" id="IPR001841">
    <property type="entry name" value="Znf_RING"/>
</dbReference>
<gene>
    <name evidence="3" type="ORF">PRZ48_007989</name>
</gene>
<sequence>MQTSDQLTAHYKAQLLRGQLPSVYLPRPNDTIVTTAATSNQESLCDACQKPRDRDSLPGHFALVGMECFHSFCTQCCLKMAGKVTCPAPGCTMPIPTSTQQAVASQLRHWAVQKALEFCEDGTYSSFLWRFGPEPTDVDPCFDKASTFLQNDCASTKGTAAYIDMESLRPHLVGIANLILRMRYAEAMMRDLDSDPTDKAFERSWIKTILAVDLFLTKQAKSGKSCQASMLRQFLEININEGSADEDASLLFDFVVDVCKEEAQKRSWRTKSASAMTKVAARVKSFQAG</sequence>
<dbReference type="Proteomes" id="UP001305779">
    <property type="component" value="Unassembled WGS sequence"/>
</dbReference>
<feature type="domain" description="RING-type" evidence="2">
    <location>
        <begin position="45"/>
        <end position="87"/>
    </location>
</feature>
<evidence type="ECO:0000313" key="4">
    <source>
        <dbReference type="Proteomes" id="UP001305779"/>
    </source>
</evidence>
<dbReference type="EMBL" id="JAXOVC010000006">
    <property type="protein sequence ID" value="KAK4499803.1"/>
    <property type="molecule type" value="Genomic_DNA"/>
</dbReference>
<proteinExistence type="predicted"/>
<organism evidence="3 4">
    <name type="scientific">Zasmidium cellare</name>
    <name type="common">Wine cellar mold</name>
    <name type="synonym">Racodium cellare</name>
    <dbReference type="NCBI Taxonomy" id="395010"/>
    <lineage>
        <taxon>Eukaryota</taxon>
        <taxon>Fungi</taxon>
        <taxon>Dikarya</taxon>
        <taxon>Ascomycota</taxon>
        <taxon>Pezizomycotina</taxon>
        <taxon>Dothideomycetes</taxon>
        <taxon>Dothideomycetidae</taxon>
        <taxon>Mycosphaerellales</taxon>
        <taxon>Mycosphaerellaceae</taxon>
        <taxon>Zasmidium</taxon>
    </lineage>
</organism>
<reference evidence="3 4" key="1">
    <citation type="journal article" date="2023" name="G3 (Bethesda)">
        <title>A chromosome-level genome assembly of Zasmidium syzygii isolated from banana leaves.</title>
        <authorList>
            <person name="van Westerhoven A.C."/>
            <person name="Mehrabi R."/>
            <person name="Talebi R."/>
            <person name="Steentjes M.B.F."/>
            <person name="Corcolon B."/>
            <person name="Chong P.A."/>
            <person name="Kema G.H.J."/>
            <person name="Seidl M.F."/>
        </authorList>
    </citation>
    <scope>NUCLEOTIDE SEQUENCE [LARGE SCALE GENOMIC DNA]</scope>
    <source>
        <strain evidence="3 4">P124</strain>
    </source>
</reference>
<keyword evidence="1" id="KW-0863">Zinc-finger</keyword>
<name>A0ABR0EF34_ZASCE</name>
<evidence type="ECO:0000313" key="3">
    <source>
        <dbReference type="EMBL" id="KAK4499803.1"/>
    </source>
</evidence>
<dbReference type="PROSITE" id="PS50089">
    <property type="entry name" value="ZF_RING_2"/>
    <property type="match status" value="1"/>
</dbReference>
<evidence type="ECO:0000256" key="1">
    <source>
        <dbReference type="PROSITE-ProRule" id="PRU00175"/>
    </source>
</evidence>
<keyword evidence="1" id="KW-0862">Zinc</keyword>